<keyword evidence="1" id="KW-0489">Methyltransferase</keyword>
<organism evidence="1 2">
    <name type="scientific">Humibacter ginsenosidimutans</name>
    <dbReference type="NCBI Taxonomy" id="2599293"/>
    <lineage>
        <taxon>Bacteria</taxon>
        <taxon>Bacillati</taxon>
        <taxon>Actinomycetota</taxon>
        <taxon>Actinomycetes</taxon>
        <taxon>Micrococcales</taxon>
        <taxon>Microbacteriaceae</taxon>
        <taxon>Humibacter</taxon>
    </lineage>
</organism>
<dbReference type="AlphaFoldDB" id="A0A5B8M7Y9"/>
<gene>
    <name evidence="1" type="ORF">FPZ11_16430</name>
</gene>
<dbReference type="SUPFAM" id="SSF53335">
    <property type="entry name" value="S-adenosyl-L-methionine-dependent methyltransferases"/>
    <property type="match status" value="1"/>
</dbReference>
<keyword evidence="1" id="KW-0808">Transferase</keyword>
<name>A0A5B8M7Y9_9MICO</name>
<dbReference type="Pfam" id="PF13489">
    <property type="entry name" value="Methyltransf_23"/>
    <property type="match status" value="1"/>
</dbReference>
<dbReference type="RefSeq" id="WP_146322138.1">
    <property type="nucleotide sequence ID" value="NZ_CP042305.1"/>
</dbReference>
<dbReference type="KEGG" id="huw:FPZ11_16430"/>
<evidence type="ECO:0000313" key="2">
    <source>
        <dbReference type="Proteomes" id="UP000320216"/>
    </source>
</evidence>
<dbReference type="InterPro" id="IPR029063">
    <property type="entry name" value="SAM-dependent_MTases_sf"/>
</dbReference>
<keyword evidence="2" id="KW-1185">Reference proteome</keyword>
<evidence type="ECO:0000313" key="1">
    <source>
        <dbReference type="EMBL" id="QDZ16134.1"/>
    </source>
</evidence>
<proteinExistence type="predicted"/>
<dbReference type="CDD" id="cd02440">
    <property type="entry name" value="AdoMet_MTases"/>
    <property type="match status" value="1"/>
</dbReference>
<accession>A0A5B8M7Y9</accession>
<dbReference type="Proteomes" id="UP000320216">
    <property type="component" value="Chromosome"/>
</dbReference>
<protein>
    <submittedName>
        <fullName evidence="1">Class I SAM-dependent methyltransferase</fullName>
    </submittedName>
</protein>
<sequence length="234" mass="24604">MSGPAPLTWVAFGSATGEFGADAAGPYDRALREGRGQLLLYDVASGAPVDVIPVWRFAARADQHERALLARGDGPLLDLGCGPGRMVQASMSSGRPALGVDLSRAACEIAVAKGIPVLRRSLFESLPGEGRWATVLLLDGNIGIGGDPLRLLNRVVALLAPGGTVIVEGDPDVTADVAFTAVLADDKGLSGPTFRWARVGALALRRHAHRAGLRLTREWSADGRTFCEYARPTT</sequence>
<dbReference type="EMBL" id="CP042305">
    <property type="protein sequence ID" value="QDZ16134.1"/>
    <property type="molecule type" value="Genomic_DNA"/>
</dbReference>
<dbReference type="GO" id="GO:0032259">
    <property type="term" value="P:methylation"/>
    <property type="evidence" value="ECO:0007669"/>
    <property type="project" value="UniProtKB-KW"/>
</dbReference>
<reference evidence="1 2" key="1">
    <citation type="submission" date="2019-07" db="EMBL/GenBank/DDBJ databases">
        <title>Full genome sequence of Humibacter sp. WJ7-1.</title>
        <authorList>
            <person name="Im W.-T."/>
        </authorList>
    </citation>
    <scope>NUCLEOTIDE SEQUENCE [LARGE SCALE GENOMIC DNA]</scope>
    <source>
        <strain evidence="1 2">WJ7-1</strain>
    </source>
</reference>
<dbReference type="GO" id="GO:0008168">
    <property type="term" value="F:methyltransferase activity"/>
    <property type="evidence" value="ECO:0007669"/>
    <property type="project" value="UniProtKB-KW"/>
</dbReference>
<dbReference type="OrthoDB" id="4484556at2"/>
<dbReference type="Gene3D" id="3.40.50.150">
    <property type="entry name" value="Vaccinia Virus protein VP39"/>
    <property type="match status" value="1"/>
</dbReference>